<evidence type="ECO:0000259" key="2">
    <source>
        <dbReference type="Pfam" id="PF11412"/>
    </source>
</evidence>
<evidence type="ECO:0000256" key="1">
    <source>
        <dbReference type="SAM" id="SignalP"/>
    </source>
</evidence>
<dbReference type="EMBL" id="VCPC01000003">
    <property type="protein sequence ID" value="TMV11825.1"/>
    <property type="molecule type" value="Genomic_DNA"/>
</dbReference>
<sequence>MIRKLRPLLSCLCFALALLLLRGPVQAQPDLGAIVRIDVLDGGQQGDGTHLAALRLTLADGWKTYWRAPGDAGIPPSFRFARSGNMASAAPVWPTPEVFDLNGIRTIGYRHQLVLPLVIQPRAPGQPVRLQGEIDFGVCSDVCIPARLSFDGALDPAAPRNPAIAAALAARPYSATEAGVPPARCRIAPTADGLAVTVRMTMPSAGTPETVVIEPPAPDLWASETETTRAGGVLTARAELSRADGKPFALDRSGLRITVLGTRRAVDIRGCTAE</sequence>
<protein>
    <recommendedName>
        <fullName evidence="2">Thiol:disulfide interchange protein DsbD N-terminal domain-containing protein</fullName>
    </recommendedName>
</protein>
<proteinExistence type="predicted"/>
<feature type="signal peptide" evidence="1">
    <location>
        <begin position="1"/>
        <end position="27"/>
    </location>
</feature>
<reference evidence="3 4" key="1">
    <citation type="submission" date="2019-05" db="EMBL/GenBank/DDBJ databases">
        <title>Marivita sp. nov. isolated from sea sediment.</title>
        <authorList>
            <person name="Kim W."/>
        </authorList>
    </citation>
    <scope>NUCLEOTIDE SEQUENCE [LARGE SCALE GENOMIC DNA]</scope>
    <source>
        <strain evidence="3 4">CAU 1492</strain>
    </source>
</reference>
<dbReference type="Pfam" id="PF11412">
    <property type="entry name" value="DsbD_N"/>
    <property type="match status" value="1"/>
</dbReference>
<evidence type="ECO:0000313" key="3">
    <source>
        <dbReference type="EMBL" id="TMV11825.1"/>
    </source>
</evidence>
<accession>A0ABY2X7P9</accession>
<comment type="caution">
    <text evidence="3">The sequence shown here is derived from an EMBL/GenBank/DDBJ whole genome shotgun (WGS) entry which is preliminary data.</text>
</comment>
<feature type="domain" description="Thiol:disulfide interchange protein DsbD N-terminal" evidence="2">
    <location>
        <begin position="48"/>
        <end position="147"/>
    </location>
</feature>
<evidence type="ECO:0000313" key="4">
    <source>
        <dbReference type="Proteomes" id="UP001191082"/>
    </source>
</evidence>
<name>A0ABY2X7P9_9RHOB</name>
<gene>
    <name evidence="3" type="ORF">FGK64_16325</name>
</gene>
<feature type="chain" id="PRO_5047153861" description="Thiol:disulfide interchange protein DsbD N-terminal domain-containing protein" evidence="1">
    <location>
        <begin position="28"/>
        <end position="274"/>
    </location>
</feature>
<keyword evidence="4" id="KW-1185">Reference proteome</keyword>
<keyword evidence="1" id="KW-0732">Signal</keyword>
<dbReference type="RefSeq" id="WP_138864886.1">
    <property type="nucleotide sequence ID" value="NZ_VCPC01000003.1"/>
</dbReference>
<dbReference type="InterPro" id="IPR028250">
    <property type="entry name" value="DsbDN"/>
</dbReference>
<dbReference type="Proteomes" id="UP001191082">
    <property type="component" value="Unassembled WGS sequence"/>
</dbReference>
<organism evidence="3 4">
    <name type="scientific">Arenibacterium halophilum</name>
    <dbReference type="NCBI Taxonomy" id="2583821"/>
    <lineage>
        <taxon>Bacteria</taxon>
        <taxon>Pseudomonadati</taxon>
        <taxon>Pseudomonadota</taxon>
        <taxon>Alphaproteobacteria</taxon>
        <taxon>Rhodobacterales</taxon>
        <taxon>Paracoccaceae</taxon>
        <taxon>Arenibacterium</taxon>
    </lineage>
</organism>